<keyword evidence="1" id="KW-0472">Membrane</keyword>
<proteinExistence type="predicted"/>
<name>A0AAX3WNE5_9BACI</name>
<dbReference type="InterPro" id="IPR026272">
    <property type="entry name" value="SdpI"/>
</dbReference>
<feature type="transmembrane region" description="Helical" evidence="1">
    <location>
        <begin position="159"/>
        <end position="177"/>
    </location>
</feature>
<dbReference type="RefSeq" id="WP_283868105.1">
    <property type="nucleotide sequence ID" value="NZ_CP126101.1"/>
</dbReference>
<dbReference type="Proteomes" id="UP001178322">
    <property type="component" value="Chromosome"/>
</dbReference>
<evidence type="ECO:0008006" key="4">
    <source>
        <dbReference type="Google" id="ProtNLM"/>
    </source>
</evidence>
<dbReference type="AlphaFoldDB" id="A0AAX3WNE5"/>
<reference evidence="2" key="1">
    <citation type="submission" date="2023-05" db="EMBL/GenBank/DDBJ databases">
        <title>Comparative genomics of Bacillaceae isolates and their secondary metabolite potential.</title>
        <authorList>
            <person name="Song L."/>
            <person name="Nielsen L.J."/>
            <person name="Mohite O."/>
            <person name="Xu X."/>
            <person name="Weber T."/>
            <person name="Kovacs A.T."/>
        </authorList>
    </citation>
    <scope>NUCLEOTIDE SEQUENCE</scope>
    <source>
        <strain evidence="2">LY1</strain>
    </source>
</reference>
<feature type="transmembrane region" description="Helical" evidence="1">
    <location>
        <begin position="183"/>
        <end position="201"/>
    </location>
</feature>
<evidence type="ECO:0000313" key="3">
    <source>
        <dbReference type="Proteomes" id="UP001178322"/>
    </source>
</evidence>
<accession>A0AAX3WNE5</accession>
<organism evidence="2 3">
    <name type="scientific">Lysinibacillus pakistanensis</name>
    <dbReference type="NCBI Taxonomy" id="759811"/>
    <lineage>
        <taxon>Bacteria</taxon>
        <taxon>Bacillati</taxon>
        <taxon>Bacillota</taxon>
        <taxon>Bacilli</taxon>
        <taxon>Bacillales</taxon>
        <taxon>Bacillaceae</taxon>
        <taxon>Lysinibacillus</taxon>
    </lineage>
</organism>
<feature type="transmembrane region" description="Helical" evidence="1">
    <location>
        <begin position="85"/>
        <end position="104"/>
    </location>
</feature>
<feature type="transmembrane region" description="Helical" evidence="1">
    <location>
        <begin position="45"/>
        <end position="65"/>
    </location>
</feature>
<dbReference type="PANTHER" id="PTHR37810">
    <property type="entry name" value="IMMUNITY PROTEIN SDPI"/>
    <property type="match status" value="1"/>
</dbReference>
<keyword evidence="1" id="KW-0812">Transmembrane</keyword>
<sequence length="208" mass="22832">MKKYWFPVLLFIIAVLASVWSYPQLPENIISASKYRSDSTATPKEFIMSMIPVMMFFMLVCMALIQKLGLNKKNPRSVGPVNAILNGVILILLPVHGLVLAYGIGNPFNVDIIAPLVTGAVFIVIGNFIPRMRGNLGSSLTTSQYDTNNGIEIRKSHLFMGRVYVSGGFIMLVSTLVPGGASLPIFITLLLLTVIISIIGYNTRLQRV</sequence>
<dbReference type="GO" id="GO:0009636">
    <property type="term" value="P:response to toxic substance"/>
    <property type="evidence" value="ECO:0007669"/>
    <property type="project" value="TreeGrafter"/>
</dbReference>
<protein>
    <recommendedName>
        <fullName evidence="4">DUF1648 domain-containing protein</fullName>
    </recommendedName>
</protein>
<evidence type="ECO:0000256" key="1">
    <source>
        <dbReference type="SAM" id="Phobius"/>
    </source>
</evidence>
<evidence type="ECO:0000313" key="2">
    <source>
        <dbReference type="EMBL" id="WHY49355.1"/>
    </source>
</evidence>
<feature type="transmembrane region" description="Helical" evidence="1">
    <location>
        <begin position="110"/>
        <end position="129"/>
    </location>
</feature>
<gene>
    <name evidence="2" type="ORF">QNH24_13455</name>
</gene>
<dbReference type="EMBL" id="CP126101">
    <property type="protein sequence ID" value="WHY49355.1"/>
    <property type="molecule type" value="Genomic_DNA"/>
</dbReference>
<keyword evidence="1" id="KW-1133">Transmembrane helix</keyword>
<dbReference type="PANTHER" id="PTHR37810:SF5">
    <property type="entry name" value="IMMUNITY PROTEIN SDPI"/>
    <property type="match status" value="1"/>
</dbReference>
<dbReference type="PIRSF" id="PIRSF038959">
    <property type="entry name" value="SdpI"/>
    <property type="match status" value="1"/>
</dbReference>